<dbReference type="InterPro" id="IPR052053">
    <property type="entry name" value="IM_YidH-like"/>
</dbReference>
<dbReference type="InterPro" id="IPR003807">
    <property type="entry name" value="DUF202"/>
</dbReference>
<gene>
    <name evidence="8" type="ORF">Q5741_09685</name>
</gene>
<sequence length="115" mass="12665">MNDNPESKYIQQHLANERTFLAWVRTCIAIIGLGFLAAGLLLRTHLEHWIGSIVGIGAVLLGGITLGMATYGYFKKRKAINEDNFHSPVLIVLLAFFTLGLISLLLAVLVMIMVI</sequence>
<accession>A0ABT9CBQ5</accession>
<dbReference type="EMBL" id="JAUQTB010000004">
    <property type="protein sequence ID" value="MDO7906692.1"/>
    <property type="molecule type" value="Genomic_DNA"/>
</dbReference>
<organism evidence="8 9">
    <name type="scientific">Paenibacillus lacisoli</name>
    <dbReference type="NCBI Taxonomy" id="3064525"/>
    <lineage>
        <taxon>Bacteria</taxon>
        <taxon>Bacillati</taxon>
        <taxon>Bacillota</taxon>
        <taxon>Bacilli</taxon>
        <taxon>Bacillales</taxon>
        <taxon>Paenibacillaceae</taxon>
        <taxon>Paenibacillus</taxon>
    </lineage>
</organism>
<evidence type="ECO:0000313" key="9">
    <source>
        <dbReference type="Proteomes" id="UP001240171"/>
    </source>
</evidence>
<feature type="transmembrane region" description="Helical" evidence="6">
    <location>
        <begin position="49"/>
        <end position="69"/>
    </location>
</feature>
<keyword evidence="9" id="KW-1185">Reference proteome</keyword>
<comment type="subcellular location">
    <subcellularLocation>
        <location evidence="1">Cell membrane</location>
        <topology evidence="1">Multi-pass membrane protein</topology>
    </subcellularLocation>
</comment>
<evidence type="ECO:0000256" key="2">
    <source>
        <dbReference type="ARBA" id="ARBA00022475"/>
    </source>
</evidence>
<name>A0ABT9CBQ5_9BACL</name>
<keyword evidence="2" id="KW-1003">Cell membrane</keyword>
<evidence type="ECO:0000313" key="8">
    <source>
        <dbReference type="EMBL" id="MDO7906692.1"/>
    </source>
</evidence>
<keyword evidence="3 6" id="KW-0812">Transmembrane</keyword>
<keyword evidence="5 6" id="KW-0472">Membrane</keyword>
<reference evidence="8 9" key="1">
    <citation type="submission" date="2023-07" db="EMBL/GenBank/DDBJ databases">
        <title>Paenibacillus sp. JX-17 nov. isolated from soil.</title>
        <authorList>
            <person name="Wan Y."/>
            <person name="Liu B."/>
        </authorList>
    </citation>
    <scope>NUCLEOTIDE SEQUENCE [LARGE SCALE GENOMIC DNA]</scope>
    <source>
        <strain evidence="8 9">JX-17</strain>
    </source>
</reference>
<evidence type="ECO:0000256" key="6">
    <source>
        <dbReference type="SAM" id="Phobius"/>
    </source>
</evidence>
<keyword evidence="4 6" id="KW-1133">Transmembrane helix</keyword>
<dbReference type="PANTHER" id="PTHR34187:SF2">
    <property type="entry name" value="DUF202 DOMAIN-CONTAINING PROTEIN"/>
    <property type="match status" value="1"/>
</dbReference>
<evidence type="ECO:0000256" key="4">
    <source>
        <dbReference type="ARBA" id="ARBA00022989"/>
    </source>
</evidence>
<dbReference type="Proteomes" id="UP001240171">
    <property type="component" value="Unassembled WGS sequence"/>
</dbReference>
<evidence type="ECO:0000259" key="7">
    <source>
        <dbReference type="Pfam" id="PF02656"/>
    </source>
</evidence>
<evidence type="ECO:0000256" key="3">
    <source>
        <dbReference type="ARBA" id="ARBA00022692"/>
    </source>
</evidence>
<feature type="transmembrane region" description="Helical" evidence="6">
    <location>
        <begin position="20"/>
        <end position="42"/>
    </location>
</feature>
<feature type="domain" description="DUF202" evidence="7">
    <location>
        <begin position="12"/>
        <end position="78"/>
    </location>
</feature>
<evidence type="ECO:0000256" key="1">
    <source>
        <dbReference type="ARBA" id="ARBA00004651"/>
    </source>
</evidence>
<protein>
    <submittedName>
        <fullName evidence="8">DUF202 domain-containing protein</fullName>
    </submittedName>
</protein>
<dbReference type="PANTHER" id="PTHR34187">
    <property type="entry name" value="FGR18P"/>
    <property type="match status" value="1"/>
</dbReference>
<dbReference type="RefSeq" id="WP_305023893.1">
    <property type="nucleotide sequence ID" value="NZ_JAUQTB010000004.1"/>
</dbReference>
<comment type="caution">
    <text evidence="8">The sequence shown here is derived from an EMBL/GenBank/DDBJ whole genome shotgun (WGS) entry which is preliminary data.</text>
</comment>
<evidence type="ECO:0000256" key="5">
    <source>
        <dbReference type="ARBA" id="ARBA00023136"/>
    </source>
</evidence>
<dbReference type="Pfam" id="PF02656">
    <property type="entry name" value="DUF202"/>
    <property type="match status" value="1"/>
</dbReference>
<proteinExistence type="predicted"/>
<feature type="transmembrane region" description="Helical" evidence="6">
    <location>
        <begin position="89"/>
        <end position="114"/>
    </location>
</feature>